<evidence type="ECO:0000313" key="13">
    <source>
        <dbReference type="Proteomes" id="UP000501240"/>
    </source>
</evidence>
<dbReference type="GO" id="GO:0015658">
    <property type="term" value="F:branched-chain amino acid transmembrane transporter activity"/>
    <property type="evidence" value="ECO:0007669"/>
    <property type="project" value="InterPro"/>
</dbReference>
<dbReference type="AlphaFoldDB" id="A0A7D3ZBU8"/>
<organism evidence="12 13">
    <name type="scientific">Actinomadura verrucosospora</name>
    <dbReference type="NCBI Taxonomy" id="46165"/>
    <lineage>
        <taxon>Bacteria</taxon>
        <taxon>Bacillati</taxon>
        <taxon>Actinomycetota</taxon>
        <taxon>Actinomycetes</taxon>
        <taxon>Streptosporangiales</taxon>
        <taxon>Thermomonosporaceae</taxon>
        <taxon>Actinomadura</taxon>
    </lineage>
</organism>
<feature type="region of interest" description="Disordered" evidence="9">
    <location>
        <begin position="321"/>
        <end position="355"/>
    </location>
</feature>
<evidence type="ECO:0000256" key="2">
    <source>
        <dbReference type="ARBA" id="ARBA00022448"/>
    </source>
</evidence>
<dbReference type="Pfam" id="PF12399">
    <property type="entry name" value="BCA_ABC_TP_C"/>
    <property type="match status" value="1"/>
</dbReference>
<dbReference type="InterPro" id="IPR032823">
    <property type="entry name" value="BCA_ABC_TP_C"/>
</dbReference>
<dbReference type="GO" id="GO:0005524">
    <property type="term" value="F:ATP binding"/>
    <property type="evidence" value="ECO:0007669"/>
    <property type="project" value="UniProtKB-KW"/>
</dbReference>
<dbReference type="GO" id="GO:0016887">
    <property type="term" value="F:ATP hydrolysis activity"/>
    <property type="evidence" value="ECO:0007669"/>
    <property type="project" value="InterPro"/>
</dbReference>
<evidence type="ECO:0000256" key="3">
    <source>
        <dbReference type="ARBA" id="ARBA00022475"/>
    </source>
</evidence>
<dbReference type="InterPro" id="IPR051120">
    <property type="entry name" value="ABC_AA/LPS_Transport"/>
</dbReference>
<dbReference type="InterPro" id="IPR043428">
    <property type="entry name" value="LivM-like"/>
</dbReference>
<name>A0A7D3ZBU8_ACTVE</name>
<evidence type="ECO:0000256" key="9">
    <source>
        <dbReference type="SAM" id="MobiDB-lite"/>
    </source>
</evidence>
<evidence type="ECO:0000256" key="4">
    <source>
        <dbReference type="ARBA" id="ARBA00022692"/>
    </source>
</evidence>
<proteinExistence type="predicted"/>
<feature type="domain" description="ABC transporter" evidence="11">
    <location>
        <begin position="360"/>
        <end position="587"/>
    </location>
</feature>
<dbReference type="GO" id="GO:0005886">
    <property type="term" value="C:plasma membrane"/>
    <property type="evidence" value="ECO:0007669"/>
    <property type="project" value="UniProtKB-SubCell"/>
</dbReference>
<feature type="transmembrane region" description="Helical" evidence="10">
    <location>
        <begin position="284"/>
        <end position="301"/>
    </location>
</feature>
<evidence type="ECO:0000256" key="1">
    <source>
        <dbReference type="ARBA" id="ARBA00004651"/>
    </source>
</evidence>
<feature type="transmembrane region" description="Helical" evidence="10">
    <location>
        <begin position="12"/>
        <end position="30"/>
    </location>
</feature>
<evidence type="ECO:0000259" key="11">
    <source>
        <dbReference type="PROSITE" id="PS50893"/>
    </source>
</evidence>
<comment type="subcellular location">
    <subcellularLocation>
        <location evidence="1">Cell membrane</location>
        <topology evidence="1">Multi-pass membrane protein</topology>
    </subcellularLocation>
</comment>
<feature type="transmembrane region" description="Helical" evidence="10">
    <location>
        <begin position="64"/>
        <end position="83"/>
    </location>
</feature>
<feature type="transmembrane region" description="Helical" evidence="10">
    <location>
        <begin position="36"/>
        <end position="57"/>
    </location>
</feature>
<feature type="transmembrane region" description="Helical" evidence="10">
    <location>
        <begin position="209"/>
        <end position="227"/>
    </location>
</feature>
<keyword evidence="7 10" id="KW-1133">Transmembrane helix</keyword>
<dbReference type="SUPFAM" id="SSF52540">
    <property type="entry name" value="P-loop containing nucleoside triphosphate hydrolases"/>
    <property type="match status" value="1"/>
</dbReference>
<dbReference type="EMBL" id="CP053892">
    <property type="protein sequence ID" value="QKG18437.1"/>
    <property type="molecule type" value="Genomic_DNA"/>
</dbReference>
<keyword evidence="4 10" id="KW-0812">Transmembrane</keyword>
<dbReference type="RefSeq" id="WP_173091665.1">
    <property type="nucleotide sequence ID" value="NZ_CP053892.1"/>
</dbReference>
<protein>
    <submittedName>
        <fullName evidence="12">Branched chain amino acid ABC transporter permease/ATP-binding protein</fullName>
    </submittedName>
</protein>
<gene>
    <name evidence="12" type="ORF">ACTIVE_0071</name>
</gene>
<dbReference type="InterPro" id="IPR001851">
    <property type="entry name" value="ABC_transp_permease"/>
</dbReference>
<keyword evidence="8 10" id="KW-0472">Membrane</keyword>
<dbReference type="InterPro" id="IPR027417">
    <property type="entry name" value="P-loop_NTPase"/>
</dbReference>
<dbReference type="PROSITE" id="PS50893">
    <property type="entry name" value="ABC_TRANSPORTER_2"/>
    <property type="match status" value="1"/>
</dbReference>
<evidence type="ECO:0000256" key="5">
    <source>
        <dbReference type="ARBA" id="ARBA00022741"/>
    </source>
</evidence>
<dbReference type="Pfam" id="PF00005">
    <property type="entry name" value="ABC_tran"/>
    <property type="match status" value="1"/>
</dbReference>
<evidence type="ECO:0000256" key="7">
    <source>
        <dbReference type="ARBA" id="ARBA00022989"/>
    </source>
</evidence>
<evidence type="ECO:0000256" key="6">
    <source>
        <dbReference type="ARBA" id="ARBA00022840"/>
    </source>
</evidence>
<feature type="transmembrane region" description="Helical" evidence="10">
    <location>
        <begin position="158"/>
        <end position="178"/>
    </location>
</feature>
<feature type="transmembrane region" description="Helical" evidence="10">
    <location>
        <begin position="89"/>
        <end position="109"/>
    </location>
</feature>
<dbReference type="Pfam" id="PF02653">
    <property type="entry name" value="BPD_transp_2"/>
    <property type="match status" value="1"/>
</dbReference>
<dbReference type="Gene3D" id="3.40.50.300">
    <property type="entry name" value="P-loop containing nucleotide triphosphate hydrolases"/>
    <property type="match status" value="1"/>
</dbReference>
<keyword evidence="5" id="KW-0547">Nucleotide-binding</keyword>
<evidence type="ECO:0000256" key="8">
    <source>
        <dbReference type="ARBA" id="ARBA00023136"/>
    </source>
</evidence>
<dbReference type="PROSITE" id="PS51257">
    <property type="entry name" value="PROKAR_LIPOPROTEIN"/>
    <property type="match status" value="1"/>
</dbReference>
<keyword evidence="13" id="KW-1185">Reference proteome</keyword>
<keyword evidence="2" id="KW-0813">Transport</keyword>
<evidence type="ECO:0000256" key="10">
    <source>
        <dbReference type="SAM" id="Phobius"/>
    </source>
</evidence>
<dbReference type="Proteomes" id="UP000501240">
    <property type="component" value="Chromosome"/>
</dbReference>
<dbReference type="CDD" id="cd06581">
    <property type="entry name" value="TM_PBP1_LivM_like"/>
    <property type="match status" value="1"/>
</dbReference>
<dbReference type="InterPro" id="IPR003439">
    <property type="entry name" value="ABC_transporter-like_ATP-bd"/>
</dbReference>
<evidence type="ECO:0000313" key="12">
    <source>
        <dbReference type="EMBL" id="QKG18437.1"/>
    </source>
</evidence>
<accession>A0A7D3ZBU8</accession>
<dbReference type="PANTHER" id="PTHR45772">
    <property type="entry name" value="CONSERVED COMPONENT OF ABC TRANSPORTER FOR NATURAL AMINO ACIDS-RELATED"/>
    <property type="match status" value="1"/>
</dbReference>
<keyword evidence="3" id="KW-1003">Cell membrane</keyword>
<keyword evidence="6 12" id="KW-0067">ATP-binding</keyword>
<dbReference type="SMART" id="SM00382">
    <property type="entry name" value="AAA"/>
    <property type="match status" value="1"/>
</dbReference>
<sequence>MTPTGKLQSGRSLGTGLAAAVLACAVLPAVLPPYWIYLAISAAVSAVIMQSFGVIVGRAGVMSLCQMSFAAIGAWVVLKLNVMGAPGGFFAWLLLGGLAAVPVGVAIGLPALRIRGVNLAVVTFGFAVSADIVWNSNPFPGAADLTMLDRPAPFDGDGGYLVLCVIVFTVIAVALRAIGRTRLGLSWYELRHSERSAAAHGVSVARSKLAAFAISAFVAGIGGGLLAGQLSMVVPSNFAMGQSLALFAVAIMIGPHHPEGAVLGGVFGAVMATIMDKLSLPQDFGGVLFGAGALLALRSGLSQTDMTRMRKRERDARKLLDRTGDEQPEGGHPGDAPVAVPAPRPPAGSGAAGGSAPAALKVTGLTVRFGEVVALDAVDLTVPDGAVAGLIGPNGAGKSTFIAAATGFVAGYQGSVELAGDRLDRLGPSARAKRGLRRTFQTTAIAPELSLYEYLRIGSGRRLPRAEADELLEFFGCPPGDVPVSIVDAGSRRLLDVAAAIAARPKVALLDEPAAGQSAAESLALGRRLTEVPARFEVSILLVEHDMELVQATCAQVTVLDFGHVIASGPTAEVLEEPAVRAAYLGTADVPAT</sequence>
<feature type="transmembrane region" description="Helical" evidence="10">
    <location>
        <begin position="116"/>
        <end position="134"/>
    </location>
</feature>
<dbReference type="InterPro" id="IPR003593">
    <property type="entry name" value="AAA+_ATPase"/>
</dbReference>
<reference evidence="12 13" key="1">
    <citation type="submission" date="2020-05" db="EMBL/GenBank/DDBJ databases">
        <title>Actinomadura verrucosospora NRRL-B18236 (PFL_A860) Genome sequencing and assembly.</title>
        <authorList>
            <person name="Samborskyy M."/>
        </authorList>
    </citation>
    <scope>NUCLEOTIDE SEQUENCE [LARGE SCALE GENOMIC DNA]</scope>
    <source>
        <strain evidence="12 13">NRRL:B18236</strain>
    </source>
</reference>